<dbReference type="AlphaFoldDB" id="A0A452Y3W7"/>
<reference evidence="2" key="4">
    <citation type="submission" date="2019-03" db="UniProtKB">
        <authorList>
            <consortium name="EnsemblPlants"/>
        </authorList>
    </citation>
    <scope>IDENTIFICATION</scope>
</reference>
<dbReference type="GO" id="GO:0016846">
    <property type="term" value="F:carbon-sulfur lyase activity"/>
    <property type="evidence" value="ECO:0007669"/>
    <property type="project" value="InterPro"/>
</dbReference>
<organism evidence="2 3">
    <name type="scientific">Aegilops tauschii subsp. strangulata</name>
    <name type="common">Goatgrass</name>
    <dbReference type="NCBI Taxonomy" id="200361"/>
    <lineage>
        <taxon>Eukaryota</taxon>
        <taxon>Viridiplantae</taxon>
        <taxon>Streptophyta</taxon>
        <taxon>Embryophyta</taxon>
        <taxon>Tracheophyta</taxon>
        <taxon>Spermatophyta</taxon>
        <taxon>Magnoliopsida</taxon>
        <taxon>Liliopsida</taxon>
        <taxon>Poales</taxon>
        <taxon>Poaceae</taxon>
        <taxon>BOP clade</taxon>
        <taxon>Pooideae</taxon>
        <taxon>Triticodae</taxon>
        <taxon>Triticeae</taxon>
        <taxon>Triticinae</taxon>
        <taxon>Aegilops</taxon>
    </lineage>
</organism>
<evidence type="ECO:0000313" key="2">
    <source>
        <dbReference type="EnsemblPlants" id="AET1Gv20282100.5"/>
    </source>
</evidence>
<accession>A0A452Y3W7</accession>
<dbReference type="InterPro" id="IPR006948">
    <property type="entry name" value="Alliinase_C"/>
</dbReference>
<keyword evidence="3" id="KW-1185">Reference proteome</keyword>
<sequence length="48" mass="5417">LFQAAMYALSPPGAERPVGVVSRAPYYSVIKIKRSKCKFNYIRVVWGV</sequence>
<dbReference type="Proteomes" id="UP000015105">
    <property type="component" value="Chromosome 1D"/>
</dbReference>
<evidence type="ECO:0000259" key="1">
    <source>
        <dbReference type="Pfam" id="PF04864"/>
    </source>
</evidence>
<proteinExistence type="predicted"/>
<evidence type="ECO:0000313" key="3">
    <source>
        <dbReference type="Proteomes" id="UP000015105"/>
    </source>
</evidence>
<reference evidence="3" key="1">
    <citation type="journal article" date="2014" name="Science">
        <title>Ancient hybridizations among the ancestral genomes of bread wheat.</title>
        <authorList>
            <consortium name="International Wheat Genome Sequencing Consortium,"/>
            <person name="Marcussen T."/>
            <person name="Sandve S.R."/>
            <person name="Heier L."/>
            <person name="Spannagl M."/>
            <person name="Pfeifer M."/>
            <person name="Jakobsen K.S."/>
            <person name="Wulff B.B."/>
            <person name="Steuernagel B."/>
            <person name="Mayer K.F."/>
            <person name="Olsen O.A."/>
        </authorList>
    </citation>
    <scope>NUCLEOTIDE SEQUENCE [LARGE SCALE GENOMIC DNA]</scope>
    <source>
        <strain evidence="3">cv. AL8/78</strain>
    </source>
</reference>
<reference evidence="2" key="5">
    <citation type="journal article" date="2021" name="G3 (Bethesda)">
        <title>Aegilops tauschii genome assembly Aet v5.0 features greater sequence contiguity and improved annotation.</title>
        <authorList>
            <person name="Wang L."/>
            <person name="Zhu T."/>
            <person name="Rodriguez J.C."/>
            <person name="Deal K.R."/>
            <person name="Dubcovsky J."/>
            <person name="McGuire P.E."/>
            <person name="Lux T."/>
            <person name="Spannagl M."/>
            <person name="Mayer K.F.X."/>
            <person name="Baldrich P."/>
            <person name="Meyers B.C."/>
            <person name="Huo N."/>
            <person name="Gu Y.Q."/>
            <person name="Zhou H."/>
            <person name="Devos K.M."/>
            <person name="Bennetzen J.L."/>
            <person name="Unver T."/>
            <person name="Budak H."/>
            <person name="Gulick P.J."/>
            <person name="Galiba G."/>
            <person name="Kalapos B."/>
            <person name="Nelson D.R."/>
            <person name="Li P."/>
            <person name="You F.M."/>
            <person name="Luo M.C."/>
            <person name="Dvorak J."/>
        </authorList>
    </citation>
    <scope>NUCLEOTIDE SEQUENCE [LARGE SCALE GENOMIC DNA]</scope>
    <source>
        <strain evidence="2">cv. AL8/78</strain>
    </source>
</reference>
<dbReference type="Pfam" id="PF04864">
    <property type="entry name" value="Alliinase_C"/>
    <property type="match status" value="1"/>
</dbReference>
<protein>
    <recommendedName>
        <fullName evidence="1">Alliinase C-terminal domain-containing protein</fullName>
    </recommendedName>
</protein>
<reference evidence="3" key="2">
    <citation type="journal article" date="2017" name="Nat. Plants">
        <title>The Aegilops tauschii genome reveals multiple impacts of transposons.</title>
        <authorList>
            <person name="Zhao G."/>
            <person name="Zou C."/>
            <person name="Li K."/>
            <person name="Wang K."/>
            <person name="Li T."/>
            <person name="Gao L."/>
            <person name="Zhang X."/>
            <person name="Wang H."/>
            <person name="Yang Z."/>
            <person name="Liu X."/>
            <person name="Jiang W."/>
            <person name="Mao L."/>
            <person name="Kong X."/>
            <person name="Jiao Y."/>
            <person name="Jia J."/>
        </authorList>
    </citation>
    <scope>NUCLEOTIDE SEQUENCE [LARGE SCALE GENOMIC DNA]</scope>
    <source>
        <strain evidence="3">cv. AL8/78</strain>
    </source>
</reference>
<feature type="domain" description="Alliinase C-terminal" evidence="1">
    <location>
        <begin position="1"/>
        <end position="39"/>
    </location>
</feature>
<dbReference type="EnsemblPlants" id="AET1Gv20282100.5">
    <property type="protein sequence ID" value="AET1Gv20282100.5"/>
    <property type="gene ID" value="AET1Gv20282100"/>
</dbReference>
<dbReference type="Gramene" id="AET1Gv20282100.5">
    <property type="protein sequence ID" value="AET1Gv20282100.5"/>
    <property type="gene ID" value="AET1Gv20282100"/>
</dbReference>
<reference evidence="2" key="3">
    <citation type="journal article" date="2017" name="Nature">
        <title>Genome sequence of the progenitor of the wheat D genome Aegilops tauschii.</title>
        <authorList>
            <person name="Luo M.C."/>
            <person name="Gu Y.Q."/>
            <person name="Puiu D."/>
            <person name="Wang H."/>
            <person name="Twardziok S.O."/>
            <person name="Deal K.R."/>
            <person name="Huo N."/>
            <person name="Zhu T."/>
            <person name="Wang L."/>
            <person name="Wang Y."/>
            <person name="McGuire P.E."/>
            <person name="Liu S."/>
            <person name="Long H."/>
            <person name="Ramasamy R.K."/>
            <person name="Rodriguez J.C."/>
            <person name="Van S.L."/>
            <person name="Yuan L."/>
            <person name="Wang Z."/>
            <person name="Xia Z."/>
            <person name="Xiao L."/>
            <person name="Anderson O.D."/>
            <person name="Ouyang S."/>
            <person name="Liang Y."/>
            <person name="Zimin A.V."/>
            <person name="Pertea G."/>
            <person name="Qi P."/>
            <person name="Bennetzen J.L."/>
            <person name="Dai X."/>
            <person name="Dawson M.W."/>
            <person name="Muller H.G."/>
            <person name="Kugler K."/>
            <person name="Rivarola-Duarte L."/>
            <person name="Spannagl M."/>
            <person name="Mayer K.F.X."/>
            <person name="Lu F.H."/>
            <person name="Bevan M.W."/>
            <person name="Leroy P."/>
            <person name="Li P."/>
            <person name="You F.M."/>
            <person name="Sun Q."/>
            <person name="Liu Z."/>
            <person name="Lyons E."/>
            <person name="Wicker T."/>
            <person name="Salzberg S.L."/>
            <person name="Devos K.M."/>
            <person name="Dvorak J."/>
        </authorList>
    </citation>
    <scope>NUCLEOTIDE SEQUENCE [LARGE SCALE GENOMIC DNA]</scope>
    <source>
        <strain evidence="2">cv. AL8/78</strain>
    </source>
</reference>
<name>A0A452Y3W7_AEGTS</name>